<sequence length="652" mass="74891">MDGKNSTIIHCEAEASPTLWSVIHTSSARTMEKFVRATSELCSGSPDNVTTAEAVAKHSGLSIHRVRDRIRDLIEKEIAVSFKASDHIDSVTDHRVRLVQIKKITDAPVAPVTIRTNNRTKYVEVVNYLENNNIHDLERLTGEGDILQGYQTPSPTIIKKLFAPGSSQRQFTEIETMTSFGRKTSSATGAFGVMNAQDNSVQNAIQTLSCRYVANLPDHIIHRLAQSKVNDFRIPIWTDDVHRLTKVGKPRTATREEISLSFLRISRTDFHVFNSGGLSDRLGQDQPDGVYLDFRFLESLDIPASKNSSEDDFIPNQSNVNYDEEKAYLAKAKRLYGEDFPFKCVLIRWNSEFFRKMLNASTAYALSLPQLKLPPILNILTDILRNDYYGENKIFRNRVSFKLTLFSLFTQVWPSENDDSIDDLILQFQKEVRFLRRNMPDDCTFSTNKTELQLFGITIDIDWFNLEFYREMNRNSMIEVTLDEKKLVESAKARFQNDGNNTPTLPNPLKRLRVAYKDLDLDPHPRQIKSETRDLLNRLDGVKYGKYVYTFTVQGISFRISRYIEPERLSKLYAQIAVLADCDLRQVNLHFSDIITGLEDIPRLSFEQIKSLALQCDVSTTDVVNYLSTRIRYLDRLEANNFQEVVTHFKTR</sequence>
<dbReference type="Proteomes" id="UP000219336">
    <property type="component" value="Unassembled WGS sequence"/>
</dbReference>
<dbReference type="RefSeq" id="WP_096993949.1">
    <property type="nucleotide sequence ID" value="NZ_JBHSII010000006.1"/>
</dbReference>
<dbReference type="OrthoDB" id="5874744at2"/>
<accession>A0A240EJG3</accession>
<keyword evidence="2" id="KW-1185">Reference proteome</keyword>
<dbReference type="AlphaFoldDB" id="A0A240EJG3"/>
<protein>
    <submittedName>
        <fullName evidence="1">Uncharacterized protein</fullName>
    </submittedName>
</protein>
<proteinExistence type="predicted"/>
<dbReference type="EMBL" id="OANU01000036">
    <property type="protein sequence ID" value="SNX48822.1"/>
    <property type="molecule type" value="Genomic_DNA"/>
</dbReference>
<gene>
    <name evidence="1" type="ORF">VTH8203_02459</name>
</gene>
<evidence type="ECO:0000313" key="1">
    <source>
        <dbReference type="EMBL" id="SNX48822.1"/>
    </source>
</evidence>
<evidence type="ECO:0000313" key="2">
    <source>
        <dbReference type="Proteomes" id="UP000219336"/>
    </source>
</evidence>
<organism evidence="1 2">
    <name type="scientific">Vibrio thalassae</name>
    <dbReference type="NCBI Taxonomy" id="1243014"/>
    <lineage>
        <taxon>Bacteria</taxon>
        <taxon>Pseudomonadati</taxon>
        <taxon>Pseudomonadota</taxon>
        <taxon>Gammaproteobacteria</taxon>
        <taxon>Vibrionales</taxon>
        <taxon>Vibrionaceae</taxon>
        <taxon>Vibrio</taxon>
    </lineage>
</organism>
<reference evidence="2" key="1">
    <citation type="submission" date="2016-06" db="EMBL/GenBank/DDBJ databases">
        <authorList>
            <person name="Rodrigo-Torres L."/>
            <person name="Arahal R.D."/>
            <person name="Lucena T."/>
        </authorList>
    </citation>
    <scope>NUCLEOTIDE SEQUENCE [LARGE SCALE GENOMIC DNA]</scope>
    <source>
        <strain evidence="2">CECT8203</strain>
    </source>
</reference>
<name>A0A240EJG3_9VIBR</name>